<gene>
    <name evidence="2" type="ORF">I79_003462</name>
</gene>
<protein>
    <submittedName>
        <fullName evidence="2">Uncharacterized protein</fullName>
    </submittedName>
</protein>
<dbReference type="AlphaFoldDB" id="G3H014"/>
<proteinExistence type="predicted"/>
<feature type="region of interest" description="Disordered" evidence="1">
    <location>
        <begin position="109"/>
        <end position="133"/>
    </location>
</feature>
<dbReference type="EMBL" id="JH000086">
    <property type="protein sequence ID" value="EGW04957.1"/>
    <property type="molecule type" value="Genomic_DNA"/>
</dbReference>
<dbReference type="Proteomes" id="UP000001075">
    <property type="component" value="Unassembled WGS sequence"/>
</dbReference>
<reference evidence="3" key="1">
    <citation type="journal article" date="2011" name="Nat. Biotechnol.">
        <title>The genomic sequence of the Chinese hamster ovary (CHO)-K1 cell line.</title>
        <authorList>
            <person name="Xu X."/>
            <person name="Nagarajan H."/>
            <person name="Lewis N.E."/>
            <person name="Pan S."/>
            <person name="Cai Z."/>
            <person name="Liu X."/>
            <person name="Chen W."/>
            <person name="Xie M."/>
            <person name="Wang W."/>
            <person name="Hammond S."/>
            <person name="Andersen M.R."/>
            <person name="Neff N."/>
            <person name="Passarelli B."/>
            <person name="Koh W."/>
            <person name="Fan H.C."/>
            <person name="Wang J."/>
            <person name="Gui Y."/>
            <person name="Lee K.H."/>
            <person name="Betenbaugh M.J."/>
            <person name="Quake S.R."/>
            <person name="Famili I."/>
            <person name="Palsson B.O."/>
            <person name="Wang J."/>
        </authorList>
    </citation>
    <scope>NUCLEOTIDE SEQUENCE [LARGE SCALE GENOMIC DNA]</scope>
    <source>
        <strain evidence="3">CHO K1 cell line</strain>
    </source>
</reference>
<sequence>MVQGRRRDCFHGCFHSIPTPGLLSLPGISVKTWDQRVPLWKELSKAHATCEPFCLRCSQNPWFNHSLAVVGIYADLASHQAANISEILIWEGEEGVERLGTSVSQRNLCSKSSQKTRHSPISRKAQGRSETGPQAFGENLVVFRRQHKFSERKSFHANLISCFDELHQHRRLGECPESVSYFQ</sequence>
<accession>G3H014</accession>
<name>G3H014_CRIGR</name>
<evidence type="ECO:0000313" key="2">
    <source>
        <dbReference type="EMBL" id="EGW04957.1"/>
    </source>
</evidence>
<organism evidence="2 3">
    <name type="scientific">Cricetulus griseus</name>
    <name type="common">Chinese hamster</name>
    <name type="synonym">Cricetulus barabensis griseus</name>
    <dbReference type="NCBI Taxonomy" id="10029"/>
    <lineage>
        <taxon>Eukaryota</taxon>
        <taxon>Metazoa</taxon>
        <taxon>Chordata</taxon>
        <taxon>Craniata</taxon>
        <taxon>Vertebrata</taxon>
        <taxon>Euteleostomi</taxon>
        <taxon>Mammalia</taxon>
        <taxon>Eutheria</taxon>
        <taxon>Euarchontoglires</taxon>
        <taxon>Glires</taxon>
        <taxon>Rodentia</taxon>
        <taxon>Myomorpha</taxon>
        <taxon>Muroidea</taxon>
        <taxon>Cricetidae</taxon>
        <taxon>Cricetinae</taxon>
        <taxon>Cricetulus</taxon>
    </lineage>
</organism>
<dbReference type="InParanoid" id="G3H014"/>
<evidence type="ECO:0000256" key="1">
    <source>
        <dbReference type="SAM" id="MobiDB-lite"/>
    </source>
</evidence>
<evidence type="ECO:0000313" key="3">
    <source>
        <dbReference type="Proteomes" id="UP000001075"/>
    </source>
</evidence>